<dbReference type="AlphaFoldDB" id="A0AAN9TF18"/>
<accession>A0AAN9TF18</accession>
<reference evidence="1 2" key="1">
    <citation type="submission" date="2024-03" db="EMBL/GenBank/DDBJ databases">
        <title>Adaptation during the transition from Ophiocordyceps entomopathogen to insect associate is accompanied by gene loss and intensified selection.</title>
        <authorList>
            <person name="Ward C.M."/>
            <person name="Onetto C.A."/>
            <person name="Borneman A.R."/>
        </authorList>
    </citation>
    <scope>NUCLEOTIDE SEQUENCE [LARGE SCALE GENOMIC DNA]</scope>
    <source>
        <strain evidence="1">AWRI1</strain>
        <tissue evidence="1">Single Adult Female</tissue>
    </source>
</reference>
<gene>
    <name evidence="1" type="ORF">V9T40_005044</name>
</gene>
<keyword evidence="2" id="KW-1185">Reference proteome</keyword>
<protein>
    <submittedName>
        <fullName evidence="1">Uncharacterized protein</fullName>
    </submittedName>
</protein>
<dbReference type="EMBL" id="JBBCAQ010000032">
    <property type="protein sequence ID" value="KAK7584081.1"/>
    <property type="molecule type" value="Genomic_DNA"/>
</dbReference>
<proteinExistence type="predicted"/>
<comment type="caution">
    <text evidence="1">The sequence shown here is derived from an EMBL/GenBank/DDBJ whole genome shotgun (WGS) entry which is preliminary data.</text>
</comment>
<evidence type="ECO:0000313" key="2">
    <source>
        <dbReference type="Proteomes" id="UP001367676"/>
    </source>
</evidence>
<name>A0AAN9TF18_9HEMI</name>
<evidence type="ECO:0000313" key="1">
    <source>
        <dbReference type="EMBL" id="KAK7584081.1"/>
    </source>
</evidence>
<sequence length="165" mass="19713">MDPPVTADYQKPFYLFHYNKPKQPPLKRKKGVDYRQKPEEPIRINNATKMRNKVIREYMIREKEPFIDYRALSHETAKMILEEPQIVPRDTKASQFRYKWVREVPVVPCRFTEHIMMYRKPPFTYEKPTGCCGQYRLRKMELKAPEKVIEQVAKDTGPVIPSILL</sequence>
<organism evidence="1 2">
    <name type="scientific">Parthenolecanium corni</name>
    <dbReference type="NCBI Taxonomy" id="536013"/>
    <lineage>
        <taxon>Eukaryota</taxon>
        <taxon>Metazoa</taxon>
        <taxon>Ecdysozoa</taxon>
        <taxon>Arthropoda</taxon>
        <taxon>Hexapoda</taxon>
        <taxon>Insecta</taxon>
        <taxon>Pterygota</taxon>
        <taxon>Neoptera</taxon>
        <taxon>Paraneoptera</taxon>
        <taxon>Hemiptera</taxon>
        <taxon>Sternorrhyncha</taxon>
        <taxon>Coccoidea</taxon>
        <taxon>Coccidae</taxon>
        <taxon>Parthenolecanium</taxon>
    </lineage>
</organism>
<dbReference type="Proteomes" id="UP001367676">
    <property type="component" value="Unassembled WGS sequence"/>
</dbReference>